<comment type="subcellular location">
    <subcellularLocation>
        <location evidence="3">Endoplasmic reticulum membrane</location>
        <topology evidence="3">Peripheral membrane protein</topology>
    </subcellularLocation>
    <subcellularLocation>
        <location evidence="2">Microsome membrane</location>
        <topology evidence="2">Peripheral membrane protein</topology>
    </subcellularLocation>
</comment>
<keyword evidence="11 14" id="KW-0503">Monooxygenase</keyword>
<keyword evidence="16" id="KW-1185">Reference proteome</keyword>
<dbReference type="Gene3D" id="1.10.630.10">
    <property type="entry name" value="Cytochrome P450"/>
    <property type="match status" value="1"/>
</dbReference>
<evidence type="ECO:0000256" key="1">
    <source>
        <dbReference type="ARBA" id="ARBA00001971"/>
    </source>
</evidence>
<comment type="cofactor">
    <cofactor evidence="1 13">
        <name>heme</name>
        <dbReference type="ChEBI" id="CHEBI:30413"/>
    </cofactor>
</comment>
<accession>A0A835CUM5</accession>
<keyword evidence="7" id="KW-0256">Endoplasmic reticulum</keyword>
<evidence type="ECO:0000256" key="11">
    <source>
        <dbReference type="ARBA" id="ARBA00023033"/>
    </source>
</evidence>
<evidence type="ECO:0000256" key="13">
    <source>
        <dbReference type="PIRSR" id="PIRSR602401-1"/>
    </source>
</evidence>
<dbReference type="CDD" id="cd11056">
    <property type="entry name" value="CYP6-like"/>
    <property type="match status" value="1"/>
</dbReference>
<evidence type="ECO:0000256" key="4">
    <source>
        <dbReference type="ARBA" id="ARBA00010617"/>
    </source>
</evidence>
<comment type="similarity">
    <text evidence="4 14">Belongs to the cytochrome P450 family.</text>
</comment>
<evidence type="ECO:0000256" key="8">
    <source>
        <dbReference type="ARBA" id="ARBA00022848"/>
    </source>
</evidence>
<gene>
    <name evidence="15" type="ORF">HCN44_010095</name>
</gene>
<sequence>MDLDQQKFLTSLLLAIIAIYIYIKWKLNYWKNRGIKGPRPLPLFGNYIEIFFKKLTVGETVDKIYKKWKNLPYVGVYKGHQPQLIINDLDLIKTILIKDFDTFYGRGIVLNEMTDPLTAHLFNIDGPRWKAVRAKLSPTFTSGKLKNMLTNMIECSNDFGKYLEKKIIDNNVIDCRDAAGRFSTDIMGSCCFGIKTNALTHSNSEFYEFCEKVSASDFRGMLKRLIREIQPELFKLLKVNLINPKIGNFFINSMKEVIELRKNNNIIKNDLTDLILQSQNDDSEFDECFMIAQSFILFVAGMDMISTAVSLALLELAIEPKIQDKLRHEINEILNDNNDEKLTWDVINNMKYLDMVVLETLRKNPPLLTLARETSKPYKIPGTDMVIDEGIKITIPVYSIHHDPNYYPNPEKFDPERFCDEAKAQRHSMAFCAFGQGNKNCIGFRFAGYPIKLGIMTVIKKWLVKPSKLTVVPFEMDKGSVILTPREGVHLLFEPVL</sequence>
<dbReference type="InterPro" id="IPR017972">
    <property type="entry name" value="Cyt_P450_CS"/>
</dbReference>
<evidence type="ECO:0000256" key="12">
    <source>
        <dbReference type="ARBA" id="ARBA00023136"/>
    </source>
</evidence>
<dbReference type="PANTHER" id="PTHR24292">
    <property type="entry name" value="CYTOCHROME P450"/>
    <property type="match status" value="1"/>
</dbReference>
<dbReference type="PRINTS" id="PR00385">
    <property type="entry name" value="P450"/>
</dbReference>
<evidence type="ECO:0000256" key="14">
    <source>
        <dbReference type="RuleBase" id="RU000461"/>
    </source>
</evidence>
<dbReference type="GO" id="GO:0005789">
    <property type="term" value="C:endoplasmic reticulum membrane"/>
    <property type="evidence" value="ECO:0007669"/>
    <property type="project" value="UniProtKB-SubCell"/>
</dbReference>
<dbReference type="InterPro" id="IPR002401">
    <property type="entry name" value="Cyt_P450_E_grp-I"/>
</dbReference>
<keyword evidence="6 13" id="KW-0479">Metal-binding</keyword>
<dbReference type="GO" id="GO:0005506">
    <property type="term" value="F:iron ion binding"/>
    <property type="evidence" value="ECO:0007669"/>
    <property type="project" value="InterPro"/>
</dbReference>
<dbReference type="OrthoDB" id="2789670at2759"/>
<feature type="binding site" description="axial binding residue" evidence="13">
    <location>
        <position position="441"/>
    </location>
    <ligand>
        <name>heme</name>
        <dbReference type="ChEBI" id="CHEBI:30413"/>
    </ligand>
    <ligandPart>
        <name>Fe</name>
        <dbReference type="ChEBI" id="CHEBI:18248"/>
    </ligandPart>
</feature>
<evidence type="ECO:0000256" key="2">
    <source>
        <dbReference type="ARBA" id="ARBA00004174"/>
    </source>
</evidence>
<dbReference type="EMBL" id="JACMRX010000003">
    <property type="protein sequence ID" value="KAF7993500.1"/>
    <property type="molecule type" value="Genomic_DNA"/>
</dbReference>
<reference evidence="15 16" key="1">
    <citation type="submission" date="2020-08" db="EMBL/GenBank/DDBJ databases">
        <title>Aphidius gifuensis genome sequencing and assembly.</title>
        <authorList>
            <person name="Du Z."/>
        </authorList>
    </citation>
    <scope>NUCLEOTIDE SEQUENCE [LARGE SCALE GENOMIC DNA]</scope>
    <source>
        <strain evidence="15">YNYX2018</strain>
        <tissue evidence="15">Adults</tissue>
    </source>
</reference>
<evidence type="ECO:0000256" key="3">
    <source>
        <dbReference type="ARBA" id="ARBA00004406"/>
    </source>
</evidence>
<keyword evidence="8" id="KW-0492">Microsome</keyword>
<dbReference type="SUPFAM" id="SSF48264">
    <property type="entry name" value="Cytochrome P450"/>
    <property type="match status" value="1"/>
</dbReference>
<dbReference type="AlphaFoldDB" id="A0A835CUM5"/>
<dbReference type="PROSITE" id="PS00086">
    <property type="entry name" value="CYTOCHROME_P450"/>
    <property type="match status" value="1"/>
</dbReference>
<evidence type="ECO:0000256" key="9">
    <source>
        <dbReference type="ARBA" id="ARBA00023002"/>
    </source>
</evidence>
<dbReference type="Proteomes" id="UP000639338">
    <property type="component" value="Unassembled WGS sequence"/>
</dbReference>
<evidence type="ECO:0000256" key="5">
    <source>
        <dbReference type="ARBA" id="ARBA00022617"/>
    </source>
</evidence>
<protein>
    <recommendedName>
        <fullName evidence="17">Cytochrome P450</fullName>
    </recommendedName>
</protein>
<organism evidence="15 16">
    <name type="scientific">Aphidius gifuensis</name>
    <name type="common">Parasitoid wasp</name>
    <dbReference type="NCBI Taxonomy" id="684658"/>
    <lineage>
        <taxon>Eukaryota</taxon>
        <taxon>Metazoa</taxon>
        <taxon>Ecdysozoa</taxon>
        <taxon>Arthropoda</taxon>
        <taxon>Hexapoda</taxon>
        <taxon>Insecta</taxon>
        <taxon>Pterygota</taxon>
        <taxon>Neoptera</taxon>
        <taxon>Endopterygota</taxon>
        <taxon>Hymenoptera</taxon>
        <taxon>Apocrita</taxon>
        <taxon>Ichneumonoidea</taxon>
        <taxon>Braconidae</taxon>
        <taxon>Aphidiinae</taxon>
        <taxon>Aphidius</taxon>
    </lineage>
</organism>
<dbReference type="PANTHER" id="PTHR24292:SF54">
    <property type="entry name" value="CYP9F3-RELATED"/>
    <property type="match status" value="1"/>
</dbReference>
<dbReference type="GO" id="GO:0020037">
    <property type="term" value="F:heme binding"/>
    <property type="evidence" value="ECO:0007669"/>
    <property type="project" value="InterPro"/>
</dbReference>
<evidence type="ECO:0000256" key="7">
    <source>
        <dbReference type="ARBA" id="ARBA00022824"/>
    </source>
</evidence>
<dbReference type="FunFam" id="1.10.630.10:FF:000042">
    <property type="entry name" value="Cytochrome P450"/>
    <property type="match status" value="1"/>
</dbReference>
<keyword evidence="12" id="KW-0472">Membrane</keyword>
<keyword evidence="10 13" id="KW-0408">Iron</keyword>
<evidence type="ECO:0000256" key="6">
    <source>
        <dbReference type="ARBA" id="ARBA00022723"/>
    </source>
</evidence>
<dbReference type="PRINTS" id="PR00463">
    <property type="entry name" value="EP450I"/>
</dbReference>
<dbReference type="InterPro" id="IPR036396">
    <property type="entry name" value="Cyt_P450_sf"/>
</dbReference>
<dbReference type="GO" id="GO:0004497">
    <property type="term" value="F:monooxygenase activity"/>
    <property type="evidence" value="ECO:0007669"/>
    <property type="project" value="UniProtKB-KW"/>
</dbReference>
<dbReference type="InterPro" id="IPR050476">
    <property type="entry name" value="Insect_CytP450_Detox"/>
</dbReference>
<evidence type="ECO:0000313" key="16">
    <source>
        <dbReference type="Proteomes" id="UP000639338"/>
    </source>
</evidence>
<evidence type="ECO:0000256" key="10">
    <source>
        <dbReference type="ARBA" id="ARBA00023004"/>
    </source>
</evidence>
<name>A0A835CUM5_APHGI</name>
<keyword evidence="9 14" id="KW-0560">Oxidoreductase</keyword>
<dbReference type="GO" id="GO:0016705">
    <property type="term" value="F:oxidoreductase activity, acting on paired donors, with incorporation or reduction of molecular oxygen"/>
    <property type="evidence" value="ECO:0007669"/>
    <property type="project" value="InterPro"/>
</dbReference>
<evidence type="ECO:0008006" key="17">
    <source>
        <dbReference type="Google" id="ProtNLM"/>
    </source>
</evidence>
<dbReference type="InterPro" id="IPR001128">
    <property type="entry name" value="Cyt_P450"/>
</dbReference>
<keyword evidence="5 13" id="KW-0349">Heme</keyword>
<comment type="caution">
    <text evidence="15">The sequence shown here is derived from an EMBL/GenBank/DDBJ whole genome shotgun (WGS) entry which is preliminary data.</text>
</comment>
<dbReference type="Pfam" id="PF00067">
    <property type="entry name" value="p450"/>
    <property type="match status" value="1"/>
</dbReference>
<proteinExistence type="inferred from homology"/>
<evidence type="ECO:0000313" key="15">
    <source>
        <dbReference type="EMBL" id="KAF7993500.1"/>
    </source>
</evidence>